<evidence type="ECO:0000313" key="5">
    <source>
        <dbReference type="Proteomes" id="UP000448575"/>
    </source>
</evidence>
<dbReference type="Proteomes" id="UP000448575">
    <property type="component" value="Unassembled WGS sequence"/>
</dbReference>
<feature type="region of interest" description="Disordered" evidence="2">
    <location>
        <begin position="135"/>
        <end position="158"/>
    </location>
</feature>
<proteinExistence type="predicted"/>
<evidence type="ECO:0000256" key="1">
    <source>
        <dbReference type="ARBA" id="ARBA00022723"/>
    </source>
</evidence>
<dbReference type="SUPFAM" id="SSF51182">
    <property type="entry name" value="RmlC-like cupins"/>
    <property type="match status" value="1"/>
</dbReference>
<protein>
    <submittedName>
        <fullName evidence="4">Cupin domain-containing protein</fullName>
    </submittedName>
</protein>
<dbReference type="RefSeq" id="WP_161023855.1">
    <property type="nucleotide sequence ID" value="NZ_WWCJ01000001.1"/>
</dbReference>
<dbReference type="CDD" id="cd02224">
    <property type="entry name" value="cupin_SPO2919-like"/>
    <property type="match status" value="1"/>
</dbReference>
<dbReference type="Gene3D" id="2.60.120.10">
    <property type="entry name" value="Jelly Rolls"/>
    <property type="match status" value="1"/>
</dbReference>
<sequence>MPVVRAAQRQVETRETSQPGVENREEWISEPGGLTQFGAFIHVLAPGTRSSIKHWHASEDELAFVLEGEVTLVEGEAEHLLGPGDAAAFPKDSPLGHYLWNKSALPAKCMIVGTRAQLDRITYPDHDRVLHRDRSQPDDIWTDAAGKPAGSPYQDWWP</sequence>
<comment type="caution">
    <text evidence="4">The sequence shown here is derived from an EMBL/GenBank/DDBJ whole genome shotgun (WGS) entry which is preliminary data.</text>
</comment>
<reference evidence="4 5" key="1">
    <citation type="submission" date="2019-12" db="EMBL/GenBank/DDBJ databases">
        <title>Novel species isolated from a subtropical stream in China.</title>
        <authorList>
            <person name="Lu H."/>
        </authorList>
    </citation>
    <scope>NUCLEOTIDE SEQUENCE [LARGE SCALE GENOMIC DNA]</scope>
    <source>
        <strain evidence="4 5">DS3</strain>
    </source>
</reference>
<keyword evidence="5" id="KW-1185">Reference proteome</keyword>
<dbReference type="InterPro" id="IPR013096">
    <property type="entry name" value="Cupin_2"/>
</dbReference>
<feature type="region of interest" description="Disordered" evidence="2">
    <location>
        <begin position="1"/>
        <end position="23"/>
    </location>
</feature>
<dbReference type="Pfam" id="PF07883">
    <property type="entry name" value="Cupin_2"/>
    <property type="match status" value="1"/>
</dbReference>
<dbReference type="InterPro" id="IPR051610">
    <property type="entry name" value="GPI/OXD"/>
</dbReference>
<dbReference type="PANTHER" id="PTHR35848">
    <property type="entry name" value="OXALATE-BINDING PROTEIN"/>
    <property type="match status" value="1"/>
</dbReference>
<organism evidence="4 5">
    <name type="scientific">Pseudoduganella guangdongensis</name>
    <dbReference type="NCBI Taxonomy" id="2692179"/>
    <lineage>
        <taxon>Bacteria</taxon>
        <taxon>Pseudomonadati</taxon>
        <taxon>Pseudomonadota</taxon>
        <taxon>Betaproteobacteria</taxon>
        <taxon>Burkholderiales</taxon>
        <taxon>Oxalobacteraceae</taxon>
        <taxon>Telluria group</taxon>
        <taxon>Pseudoduganella</taxon>
    </lineage>
</organism>
<keyword evidence="1" id="KW-0479">Metal-binding</keyword>
<dbReference type="PANTHER" id="PTHR35848:SF9">
    <property type="entry name" value="SLL1358 PROTEIN"/>
    <property type="match status" value="1"/>
</dbReference>
<feature type="domain" description="Cupin type-2" evidence="3">
    <location>
        <begin position="41"/>
        <end position="112"/>
    </location>
</feature>
<dbReference type="InterPro" id="IPR011051">
    <property type="entry name" value="RmlC_Cupin_sf"/>
</dbReference>
<gene>
    <name evidence="4" type="ORF">GTP41_01960</name>
</gene>
<accession>A0A6N9HDB4</accession>
<dbReference type="AlphaFoldDB" id="A0A6N9HDB4"/>
<evidence type="ECO:0000256" key="2">
    <source>
        <dbReference type="SAM" id="MobiDB-lite"/>
    </source>
</evidence>
<evidence type="ECO:0000259" key="3">
    <source>
        <dbReference type="Pfam" id="PF07883"/>
    </source>
</evidence>
<name>A0A6N9HDB4_9BURK</name>
<dbReference type="InterPro" id="IPR014710">
    <property type="entry name" value="RmlC-like_jellyroll"/>
</dbReference>
<dbReference type="EMBL" id="WWCJ01000001">
    <property type="protein sequence ID" value="MYN00855.1"/>
    <property type="molecule type" value="Genomic_DNA"/>
</dbReference>
<dbReference type="GO" id="GO:0046872">
    <property type="term" value="F:metal ion binding"/>
    <property type="evidence" value="ECO:0007669"/>
    <property type="project" value="UniProtKB-KW"/>
</dbReference>
<evidence type="ECO:0000313" key="4">
    <source>
        <dbReference type="EMBL" id="MYN00855.1"/>
    </source>
</evidence>